<reference evidence="1" key="2">
    <citation type="submission" date="2025-09" db="UniProtKB">
        <authorList>
            <consortium name="Ensembl"/>
        </authorList>
    </citation>
    <scope>IDENTIFICATION</scope>
</reference>
<evidence type="ECO:0000313" key="2">
    <source>
        <dbReference type="Proteomes" id="UP000694555"/>
    </source>
</evidence>
<proteinExistence type="predicted"/>
<reference evidence="1" key="1">
    <citation type="submission" date="2025-08" db="UniProtKB">
        <authorList>
            <consortium name="Ensembl"/>
        </authorList>
    </citation>
    <scope>IDENTIFICATION</scope>
</reference>
<accession>A0A8C0BIY9</accession>
<organism evidence="1 2">
    <name type="scientific">Buteo japonicus</name>
    <dbReference type="NCBI Taxonomy" id="224669"/>
    <lineage>
        <taxon>Eukaryota</taxon>
        <taxon>Metazoa</taxon>
        <taxon>Chordata</taxon>
        <taxon>Craniata</taxon>
        <taxon>Vertebrata</taxon>
        <taxon>Euteleostomi</taxon>
        <taxon>Archelosauria</taxon>
        <taxon>Archosauria</taxon>
        <taxon>Dinosauria</taxon>
        <taxon>Saurischia</taxon>
        <taxon>Theropoda</taxon>
        <taxon>Coelurosauria</taxon>
        <taxon>Aves</taxon>
        <taxon>Neognathae</taxon>
        <taxon>Neoaves</taxon>
        <taxon>Telluraves</taxon>
        <taxon>Accipitrimorphae</taxon>
        <taxon>Accipitriformes</taxon>
        <taxon>Accipitridae</taxon>
        <taxon>Accipitrinae</taxon>
        <taxon>Buteo</taxon>
    </lineage>
</organism>
<evidence type="ECO:0000313" key="1">
    <source>
        <dbReference type="Ensembl" id="ENSBJAP00000017780.1"/>
    </source>
</evidence>
<protein>
    <submittedName>
        <fullName evidence="1">Uncharacterized protein</fullName>
    </submittedName>
</protein>
<dbReference type="AlphaFoldDB" id="A0A8C0BIY9"/>
<name>A0A8C0BIY9_9AVES</name>
<dbReference type="Proteomes" id="UP000694555">
    <property type="component" value="Unplaced"/>
</dbReference>
<keyword evidence="2" id="KW-1185">Reference proteome</keyword>
<dbReference type="Ensembl" id="ENSBJAT00000018259.1">
    <property type="protein sequence ID" value="ENSBJAP00000017780.1"/>
    <property type="gene ID" value="ENSBJAG00000011698.1"/>
</dbReference>
<sequence length="68" mass="7630">FLKSSQSSGYYICSNKKSLHLKSVLQQITHILLKTTQTFSGFRANLLDRINTVNANKQKSVTITHSSC</sequence>